<protein>
    <recommendedName>
        <fullName evidence="4">ABC-2 type transport system permease protein</fullName>
    </recommendedName>
</protein>
<dbReference type="OrthoDB" id="4245347at2"/>
<keyword evidence="1" id="KW-0812">Transmembrane</keyword>
<evidence type="ECO:0000313" key="2">
    <source>
        <dbReference type="EMBL" id="SFL16213.1"/>
    </source>
</evidence>
<keyword evidence="3" id="KW-1185">Reference proteome</keyword>
<gene>
    <name evidence="2" type="ORF">SAMN05192584_1145</name>
</gene>
<dbReference type="Proteomes" id="UP000198928">
    <property type="component" value="Unassembled WGS sequence"/>
</dbReference>
<proteinExistence type="predicted"/>
<evidence type="ECO:0008006" key="4">
    <source>
        <dbReference type="Google" id="ProtNLM"/>
    </source>
</evidence>
<keyword evidence="1" id="KW-0472">Membrane</keyword>
<feature type="transmembrane region" description="Helical" evidence="1">
    <location>
        <begin position="44"/>
        <end position="62"/>
    </location>
</feature>
<reference evidence="3" key="1">
    <citation type="submission" date="2016-10" db="EMBL/GenBank/DDBJ databases">
        <authorList>
            <person name="Varghese N."/>
            <person name="Submissions S."/>
        </authorList>
    </citation>
    <scope>NUCLEOTIDE SEQUENCE [LARGE SCALE GENOMIC DNA]</scope>
    <source>
        <strain evidence="3">PL19</strain>
    </source>
</reference>
<evidence type="ECO:0000256" key="1">
    <source>
        <dbReference type="SAM" id="Phobius"/>
    </source>
</evidence>
<dbReference type="EMBL" id="FOSG01000014">
    <property type="protein sequence ID" value="SFL16213.1"/>
    <property type="molecule type" value="Genomic_DNA"/>
</dbReference>
<dbReference type="RefSeq" id="WP_093850916.1">
    <property type="nucleotide sequence ID" value="NZ_FOSG01000014.1"/>
</dbReference>
<organism evidence="2 3">
    <name type="scientific">Streptomyces pini</name>
    <dbReference type="NCBI Taxonomy" id="1520580"/>
    <lineage>
        <taxon>Bacteria</taxon>
        <taxon>Bacillati</taxon>
        <taxon>Actinomycetota</taxon>
        <taxon>Actinomycetes</taxon>
        <taxon>Kitasatosporales</taxon>
        <taxon>Streptomycetaceae</taxon>
        <taxon>Streptomyces</taxon>
    </lineage>
</organism>
<sequence length="197" mass="20080">MIWWCKARAIPALAATVVGTQLLGLLIGDAELPVPALAGQSGQFLVGHLITLLPALLLLYGTGRGDLTGESVACRPLRGLDTALGVTTAGAGAALALLCHTFSTTDLPLVLGRNTAGYIGLALLLCPLAGHRIAGVLLTAIPLTCAATGWAQGGRPEPWAWILHPADSGIAFALATTTLLAGVTVMLARPATHRKTG</sequence>
<feature type="transmembrane region" description="Helical" evidence="1">
    <location>
        <begin position="170"/>
        <end position="188"/>
    </location>
</feature>
<name>A0A1I4FFI8_9ACTN</name>
<keyword evidence="1" id="KW-1133">Transmembrane helix</keyword>
<accession>A0A1I4FFI8</accession>
<evidence type="ECO:0000313" key="3">
    <source>
        <dbReference type="Proteomes" id="UP000198928"/>
    </source>
</evidence>
<feature type="transmembrane region" description="Helical" evidence="1">
    <location>
        <begin position="83"/>
        <end position="103"/>
    </location>
</feature>
<dbReference type="AlphaFoldDB" id="A0A1I4FFI8"/>
<feature type="transmembrane region" description="Helical" evidence="1">
    <location>
        <begin position="133"/>
        <end position="150"/>
    </location>
</feature>
<feature type="transmembrane region" description="Helical" evidence="1">
    <location>
        <begin position="109"/>
        <end position="126"/>
    </location>
</feature>